<evidence type="ECO:0000256" key="1">
    <source>
        <dbReference type="SAM" id="MobiDB-lite"/>
    </source>
</evidence>
<reference evidence="2" key="1">
    <citation type="submission" date="2023-03" db="EMBL/GenBank/DDBJ databases">
        <title>Massive genome expansion in bonnet fungi (Mycena s.s.) driven by repeated elements and novel gene families across ecological guilds.</title>
        <authorList>
            <consortium name="Lawrence Berkeley National Laboratory"/>
            <person name="Harder C.B."/>
            <person name="Miyauchi S."/>
            <person name="Viragh M."/>
            <person name="Kuo A."/>
            <person name="Thoen E."/>
            <person name="Andreopoulos B."/>
            <person name="Lu D."/>
            <person name="Skrede I."/>
            <person name="Drula E."/>
            <person name="Henrissat B."/>
            <person name="Morin E."/>
            <person name="Kohler A."/>
            <person name="Barry K."/>
            <person name="LaButti K."/>
            <person name="Morin E."/>
            <person name="Salamov A."/>
            <person name="Lipzen A."/>
            <person name="Mereny Z."/>
            <person name="Hegedus B."/>
            <person name="Baldrian P."/>
            <person name="Stursova M."/>
            <person name="Weitz H."/>
            <person name="Taylor A."/>
            <person name="Grigoriev I.V."/>
            <person name="Nagy L.G."/>
            <person name="Martin F."/>
            <person name="Kauserud H."/>
        </authorList>
    </citation>
    <scope>NUCLEOTIDE SEQUENCE</scope>
    <source>
        <strain evidence="2">CBHHK188m</strain>
    </source>
</reference>
<protein>
    <submittedName>
        <fullName evidence="2">Uncharacterized protein</fullName>
    </submittedName>
</protein>
<dbReference type="EMBL" id="JARJLG010000029">
    <property type="protein sequence ID" value="KAJ7767941.1"/>
    <property type="molecule type" value="Genomic_DNA"/>
</dbReference>
<feature type="compositionally biased region" description="Low complexity" evidence="1">
    <location>
        <begin position="200"/>
        <end position="216"/>
    </location>
</feature>
<gene>
    <name evidence="2" type="ORF">DFH07DRAFT_1058435</name>
</gene>
<feature type="region of interest" description="Disordered" evidence="1">
    <location>
        <begin position="189"/>
        <end position="218"/>
    </location>
</feature>
<dbReference type="AlphaFoldDB" id="A0AAD7JMC1"/>
<proteinExistence type="predicted"/>
<accession>A0AAD7JMC1</accession>
<keyword evidence="3" id="KW-1185">Reference proteome</keyword>
<evidence type="ECO:0000313" key="3">
    <source>
        <dbReference type="Proteomes" id="UP001215280"/>
    </source>
</evidence>
<sequence length="263" mass="28642">NSESALSATVSAVLLNLGLDFRKKRCPRPQRLSPPARPHWTRHVVCFRGCQTASERGPTLRPHIQGYPAATNKITTDKRYKSCLCVRSPAAGVIRYPRCCPIANYETGCVLSGISATSFYIAFPRHIQAPSSRGSILQSLGVDPWRLSSALARIFGSPRDLTRCGRITVSDVPTTRSFTAKVRTCAHRPRAAARIHSQHSTPPRAPAARTSAPSSALKLNSPGTTLLCVVAIGARVRRRSRSPSAAPQVFLPVVKHLCRRSHP</sequence>
<name>A0AAD7JMC1_9AGAR</name>
<comment type="caution">
    <text evidence="2">The sequence shown here is derived from an EMBL/GenBank/DDBJ whole genome shotgun (WGS) entry which is preliminary data.</text>
</comment>
<organism evidence="2 3">
    <name type="scientific">Mycena maculata</name>
    <dbReference type="NCBI Taxonomy" id="230809"/>
    <lineage>
        <taxon>Eukaryota</taxon>
        <taxon>Fungi</taxon>
        <taxon>Dikarya</taxon>
        <taxon>Basidiomycota</taxon>
        <taxon>Agaricomycotina</taxon>
        <taxon>Agaricomycetes</taxon>
        <taxon>Agaricomycetidae</taxon>
        <taxon>Agaricales</taxon>
        <taxon>Marasmiineae</taxon>
        <taxon>Mycenaceae</taxon>
        <taxon>Mycena</taxon>
    </lineage>
</organism>
<evidence type="ECO:0000313" key="2">
    <source>
        <dbReference type="EMBL" id="KAJ7767941.1"/>
    </source>
</evidence>
<feature type="non-terminal residue" evidence="2">
    <location>
        <position position="1"/>
    </location>
</feature>
<dbReference type="Proteomes" id="UP001215280">
    <property type="component" value="Unassembled WGS sequence"/>
</dbReference>